<dbReference type="SMART" id="SM00448">
    <property type="entry name" value="REC"/>
    <property type="match status" value="1"/>
</dbReference>
<dbReference type="Pfam" id="PF04397">
    <property type="entry name" value="LytTR"/>
    <property type="match status" value="1"/>
</dbReference>
<dbReference type="GO" id="GO:0000156">
    <property type="term" value="F:phosphorelay response regulator activity"/>
    <property type="evidence" value="ECO:0007669"/>
    <property type="project" value="InterPro"/>
</dbReference>
<dbReference type="InterPro" id="IPR011006">
    <property type="entry name" value="CheY-like_superfamily"/>
</dbReference>
<dbReference type="PROSITE" id="PS50110">
    <property type="entry name" value="RESPONSE_REGULATORY"/>
    <property type="match status" value="1"/>
</dbReference>
<feature type="domain" description="Response regulatory" evidence="4">
    <location>
        <begin position="3"/>
        <end position="115"/>
    </location>
</feature>
<protein>
    <recommendedName>
        <fullName evidence="1">Stage 0 sporulation protein A homolog</fullName>
    </recommendedName>
</protein>
<dbReference type="RefSeq" id="WP_125128534.1">
    <property type="nucleotide sequence ID" value="NZ_RHJS01000002.1"/>
</dbReference>
<evidence type="ECO:0000259" key="4">
    <source>
        <dbReference type="PROSITE" id="PS50110"/>
    </source>
</evidence>
<dbReference type="Gene3D" id="3.40.50.2300">
    <property type="match status" value="1"/>
</dbReference>
<reference evidence="6" key="1">
    <citation type="submission" date="2018-10" db="EMBL/GenBank/DDBJ databases">
        <title>Schaedlerella arabinophila gen. nov. sp. nov., isolated from the mouse intestinal tract and comparative analysis with the genome of the closely related altered Schaedler flora strain ASF502.</title>
        <authorList>
            <person name="Miyake S."/>
            <person name="Soh M."/>
            <person name="Seedorf H."/>
        </authorList>
    </citation>
    <scope>NUCLEOTIDE SEQUENCE [LARGE SCALE GENOMIC DNA]</scope>
    <source>
        <strain evidence="6">DSM 106076</strain>
    </source>
</reference>
<evidence type="ECO:0000256" key="3">
    <source>
        <dbReference type="PROSITE-ProRule" id="PRU00169"/>
    </source>
</evidence>
<dbReference type="PANTHER" id="PTHR37299:SF1">
    <property type="entry name" value="STAGE 0 SPORULATION PROTEIN A HOMOLOG"/>
    <property type="match status" value="1"/>
</dbReference>
<sequence>MFRAAVCDDDRCVREEVSRIIRGWNPEAQVDCFESGESLAEGYTPYHAVFLDIDMKGMNGIETGKWIRGRDKETKIVYLTAYQDYVSGAFGVHAFQYLLKPVKEAEICKVLEEIFSYIHTPENKPILDFQTVNGLLCLPAEKIYYFEYVNRRVEIVTSDGVYAMTEKIGKVAKRMESYGFSMPHQSFAVNMLHVQNVLAGRILLDNGMEIPLAQKRQKAWKQELIVYLSGRMGGTS</sequence>
<keyword evidence="3" id="KW-0597">Phosphoprotein</keyword>
<comment type="caution">
    <text evidence="6">The sequence shown here is derived from an EMBL/GenBank/DDBJ whole genome shotgun (WGS) entry which is preliminary data.</text>
</comment>
<feature type="domain" description="HTH LytTR-type" evidence="5">
    <location>
        <begin position="127"/>
        <end position="226"/>
    </location>
</feature>
<dbReference type="AlphaFoldDB" id="A0A426DK29"/>
<organism evidence="6 7">
    <name type="scientific">Schaedlerella arabinosiphila</name>
    <dbReference type="NCBI Taxonomy" id="2044587"/>
    <lineage>
        <taxon>Bacteria</taxon>
        <taxon>Bacillati</taxon>
        <taxon>Bacillota</taxon>
        <taxon>Clostridia</taxon>
        <taxon>Lachnospirales</taxon>
        <taxon>Lachnospiraceae</taxon>
        <taxon>Schaedlerella</taxon>
    </lineage>
</organism>
<dbReference type="SMART" id="SM00850">
    <property type="entry name" value="LytTR"/>
    <property type="match status" value="1"/>
</dbReference>
<comment type="function">
    <text evidence="2">May play the central regulatory role in sporulation. It may be an element of the effector pathway responsible for the activation of sporulation genes in response to nutritional stress. Spo0A may act in concert with spo0H (a sigma factor) to control the expression of some genes that are critical to the sporulation process.</text>
</comment>
<evidence type="ECO:0000256" key="2">
    <source>
        <dbReference type="ARBA" id="ARBA00024867"/>
    </source>
</evidence>
<dbReference type="Gene3D" id="2.40.50.1020">
    <property type="entry name" value="LytTr DNA-binding domain"/>
    <property type="match status" value="1"/>
</dbReference>
<keyword evidence="6" id="KW-0238">DNA-binding</keyword>
<feature type="modified residue" description="4-aspartylphosphate" evidence="3">
    <location>
        <position position="52"/>
    </location>
</feature>
<dbReference type="InterPro" id="IPR001789">
    <property type="entry name" value="Sig_transdc_resp-reg_receiver"/>
</dbReference>
<keyword evidence="7" id="KW-1185">Reference proteome</keyword>
<proteinExistence type="predicted"/>
<evidence type="ECO:0000313" key="6">
    <source>
        <dbReference type="EMBL" id="RRK33209.1"/>
    </source>
</evidence>
<dbReference type="SUPFAM" id="SSF52172">
    <property type="entry name" value="CheY-like"/>
    <property type="match status" value="1"/>
</dbReference>
<dbReference type="Pfam" id="PF00072">
    <property type="entry name" value="Response_reg"/>
    <property type="match status" value="1"/>
</dbReference>
<name>A0A426DK29_9FIRM</name>
<evidence type="ECO:0000313" key="7">
    <source>
        <dbReference type="Proteomes" id="UP000274920"/>
    </source>
</evidence>
<dbReference type="Proteomes" id="UP000274920">
    <property type="component" value="Unassembled WGS sequence"/>
</dbReference>
<dbReference type="PANTHER" id="PTHR37299">
    <property type="entry name" value="TRANSCRIPTIONAL REGULATOR-RELATED"/>
    <property type="match status" value="1"/>
</dbReference>
<dbReference type="InterPro" id="IPR007492">
    <property type="entry name" value="LytTR_DNA-bd_dom"/>
</dbReference>
<gene>
    <name evidence="6" type="ORF">EBB54_19090</name>
</gene>
<dbReference type="GO" id="GO:0003677">
    <property type="term" value="F:DNA binding"/>
    <property type="evidence" value="ECO:0007669"/>
    <property type="project" value="UniProtKB-KW"/>
</dbReference>
<evidence type="ECO:0000256" key="1">
    <source>
        <dbReference type="ARBA" id="ARBA00018672"/>
    </source>
</evidence>
<evidence type="ECO:0000259" key="5">
    <source>
        <dbReference type="PROSITE" id="PS50930"/>
    </source>
</evidence>
<dbReference type="InterPro" id="IPR046947">
    <property type="entry name" value="LytR-like"/>
</dbReference>
<dbReference type="EMBL" id="RHJS01000002">
    <property type="protein sequence ID" value="RRK33209.1"/>
    <property type="molecule type" value="Genomic_DNA"/>
</dbReference>
<accession>A0A426DK29</accession>
<dbReference type="PROSITE" id="PS50930">
    <property type="entry name" value="HTH_LYTTR"/>
    <property type="match status" value="1"/>
</dbReference>